<keyword evidence="3" id="KW-1185">Reference proteome</keyword>
<evidence type="ECO:0000256" key="1">
    <source>
        <dbReference type="SAM" id="Phobius"/>
    </source>
</evidence>
<dbReference type="AlphaFoldDB" id="A0A5D9CBY2"/>
<keyword evidence="1" id="KW-0472">Membrane</keyword>
<keyword evidence="1" id="KW-0812">Transmembrane</keyword>
<accession>A0A5D9CBY2</accession>
<evidence type="ECO:0000313" key="3">
    <source>
        <dbReference type="Proteomes" id="UP000322077"/>
    </source>
</evidence>
<name>A0A5D9CBY2_9SPHN</name>
<sequence>MGAAAAREEVAENMLEALTFDLPLRDKGTAKDHFRCAFRQERKMAKVDQAASIWSMLIVIGPIMLALTVAWALSRNYWLVRAHQKRKEWRAHRNRTAPTPRIIRAAHRAVY</sequence>
<evidence type="ECO:0000313" key="2">
    <source>
        <dbReference type="EMBL" id="TZG29458.1"/>
    </source>
</evidence>
<proteinExistence type="predicted"/>
<keyword evidence="1" id="KW-1133">Transmembrane helix</keyword>
<gene>
    <name evidence="2" type="ORF">FYJ91_04865</name>
</gene>
<protein>
    <submittedName>
        <fullName evidence="2">Uncharacterized protein</fullName>
    </submittedName>
</protein>
<organism evidence="2 3">
    <name type="scientific">Sphingomonas montanisoli</name>
    <dbReference type="NCBI Taxonomy" id="2606412"/>
    <lineage>
        <taxon>Bacteria</taxon>
        <taxon>Pseudomonadati</taxon>
        <taxon>Pseudomonadota</taxon>
        <taxon>Alphaproteobacteria</taxon>
        <taxon>Sphingomonadales</taxon>
        <taxon>Sphingomonadaceae</taxon>
        <taxon>Sphingomonas</taxon>
    </lineage>
</organism>
<feature type="transmembrane region" description="Helical" evidence="1">
    <location>
        <begin position="53"/>
        <end position="73"/>
    </location>
</feature>
<dbReference type="Proteomes" id="UP000322077">
    <property type="component" value="Unassembled WGS sequence"/>
</dbReference>
<comment type="caution">
    <text evidence="2">The sequence shown here is derived from an EMBL/GenBank/DDBJ whole genome shotgun (WGS) entry which is preliminary data.</text>
</comment>
<dbReference type="EMBL" id="VTOU01000001">
    <property type="protein sequence ID" value="TZG29458.1"/>
    <property type="molecule type" value="Genomic_DNA"/>
</dbReference>
<reference evidence="2 3" key="1">
    <citation type="submission" date="2019-08" db="EMBL/GenBank/DDBJ databases">
        <authorList>
            <person name="Wang G."/>
            <person name="Xu Z."/>
        </authorList>
    </citation>
    <scope>NUCLEOTIDE SEQUENCE [LARGE SCALE GENOMIC DNA]</scope>
    <source>
        <strain evidence="2 3">ZX</strain>
    </source>
</reference>